<comment type="caution">
    <text evidence="1">The sequence shown here is derived from an EMBL/GenBank/DDBJ whole genome shotgun (WGS) entry which is preliminary data.</text>
</comment>
<name>A0ABN7LAC5_9BURK</name>
<sequence length="151" mass="16742">MNQRYQSSAAVTDGQAEPEFTRDRELYYQATTWPGARLPHAWIFDSRGRQHSTLDLAGHGRFVLFTGLGGEAWVEAASKVGEELGLKIDVHVIGPRQAYADHTGDWARVREIGDSGCVLTRPDHHVAWRSLALPGDPVVELRRALGQVLSK</sequence>
<proteinExistence type="predicted"/>
<evidence type="ECO:0000313" key="1">
    <source>
        <dbReference type="EMBL" id="CAE6736163.1"/>
    </source>
</evidence>
<dbReference type="Pfam" id="PF21274">
    <property type="entry name" value="Rng_hyd_C"/>
    <property type="match status" value="1"/>
</dbReference>
<dbReference type="EMBL" id="CAJNAU010000014">
    <property type="protein sequence ID" value="CAE6736163.1"/>
    <property type="molecule type" value="Genomic_DNA"/>
</dbReference>
<evidence type="ECO:0000313" key="2">
    <source>
        <dbReference type="Proteomes" id="UP000674425"/>
    </source>
</evidence>
<accession>A0ABN7LAC5</accession>
<keyword evidence="2" id="KW-1185">Reference proteome</keyword>
<keyword evidence="1" id="KW-0560">Oxidoreductase</keyword>
<gene>
    <name evidence="1" type="primary">tfdB</name>
    <name evidence="1" type="ORF">R69658_02044</name>
</gene>
<reference evidence="1 2" key="1">
    <citation type="submission" date="2021-02" db="EMBL/GenBank/DDBJ databases">
        <authorList>
            <person name="Vanwijnsberghe S."/>
        </authorList>
    </citation>
    <scope>NUCLEOTIDE SEQUENCE [LARGE SCALE GENOMIC DNA]</scope>
    <source>
        <strain evidence="1 2">R-69658</strain>
    </source>
</reference>
<organism evidence="1 2">
    <name type="scientific">Paraburkholderia aspalathi</name>
    <dbReference type="NCBI Taxonomy" id="1324617"/>
    <lineage>
        <taxon>Bacteria</taxon>
        <taxon>Pseudomonadati</taxon>
        <taxon>Pseudomonadota</taxon>
        <taxon>Betaproteobacteria</taxon>
        <taxon>Burkholderiales</taxon>
        <taxon>Burkholderiaceae</taxon>
        <taxon>Paraburkholderia</taxon>
    </lineage>
</organism>
<dbReference type="RefSeq" id="WP_200619073.1">
    <property type="nucleotide sequence ID" value="NZ_CAJNAU010000014.1"/>
</dbReference>
<dbReference type="Gene3D" id="3.40.30.120">
    <property type="match status" value="1"/>
</dbReference>
<dbReference type="Proteomes" id="UP000674425">
    <property type="component" value="Unassembled WGS sequence"/>
</dbReference>
<dbReference type="GO" id="GO:0018666">
    <property type="term" value="F:2,4-dichlorophenol 6-monooxygenase activity"/>
    <property type="evidence" value="ECO:0007669"/>
    <property type="project" value="UniProtKB-EC"/>
</dbReference>
<protein>
    <submittedName>
        <fullName evidence="1">2,4-dichlorophenol 6-monooxygenase</fullName>
        <ecNumber evidence="1">1.14.13.20</ecNumber>
    </submittedName>
</protein>
<dbReference type="EC" id="1.14.13.20" evidence="1"/>